<dbReference type="Gene3D" id="3.90.550.10">
    <property type="entry name" value="Spore Coat Polysaccharide Biosynthesis Protein SpsA, Chain A"/>
    <property type="match status" value="1"/>
</dbReference>
<evidence type="ECO:0000256" key="3">
    <source>
        <dbReference type="ARBA" id="ARBA00022679"/>
    </source>
</evidence>
<sequence length="349" mass="38724">MANSNSSNASSRENPPLVLVVLLNWKSAEETATAVASVQEMEYPNFRTLIIDNASADGSVDRLRPLTGGGVELLESAINTGYTGGCNLGMKRALEIDAKYVWLLNNDAIVDRQTLSSIVAMAEIDTSIGLITPRIAALDEDRLTFAGGILSVKEGIYNETHDPAVAAEWNARYPYSGLVIGTAMLVRTDLIRRIGMLDTNFFAYFEDIDYSARSSEAGFRNVVDTNSVVRHLEKNRNTKPLEIKPHYWYYMARNESRFWRKHLGLAGSLRLAWYSFNGFVRHRNRLTGTRESADAILAGLWDGWLNRGGPYHPGVQMPALPAALVNAYSRRRALQPSKNPSEGEAAAYF</sequence>
<gene>
    <name evidence="5" type="ORF">BDD14_4103</name>
</gene>
<dbReference type="InterPro" id="IPR001173">
    <property type="entry name" value="Glyco_trans_2-like"/>
</dbReference>
<reference evidence="5 6" key="1">
    <citation type="submission" date="2019-02" db="EMBL/GenBank/DDBJ databases">
        <title>Genomic Encyclopedia of Archaeal and Bacterial Type Strains, Phase II (KMG-II): from individual species to whole genera.</title>
        <authorList>
            <person name="Goeker M."/>
        </authorList>
    </citation>
    <scope>NUCLEOTIDE SEQUENCE [LARGE SCALE GENOMIC DNA]</scope>
    <source>
        <strain evidence="5 6">DSM 18101</strain>
    </source>
</reference>
<dbReference type="OrthoDB" id="9771846at2"/>
<keyword evidence="2" id="KW-0328">Glycosyltransferase</keyword>
<evidence type="ECO:0000256" key="2">
    <source>
        <dbReference type="ARBA" id="ARBA00022676"/>
    </source>
</evidence>
<dbReference type="InterPro" id="IPR029044">
    <property type="entry name" value="Nucleotide-diphossugar_trans"/>
</dbReference>
<dbReference type="Pfam" id="PF00535">
    <property type="entry name" value="Glycos_transf_2"/>
    <property type="match status" value="1"/>
</dbReference>
<dbReference type="GO" id="GO:0016757">
    <property type="term" value="F:glycosyltransferase activity"/>
    <property type="evidence" value="ECO:0007669"/>
    <property type="project" value="UniProtKB-KW"/>
</dbReference>
<dbReference type="EMBL" id="SHKW01000001">
    <property type="protein sequence ID" value="RZU42513.1"/>
    <property type="molecule type" value="Genomic_DNA"/>
</dbReference>
<comment type="similarity">
    <text evidence="1">Belongs to the glycosyltransferase 2 family.</text>
</comment>
<dbReference type="SUPFAM" id="SSF53448">
    <property type="entry name" value="Nucleotide-diphospho-sugar transferases"/>
    <property type="match status" value="1"/>
</dbReference>
<protein>
    <recommendedName>
        <fullName evidence="4">Glycosyltransferase 2-like domain-containing protein</fullName>
    </recommendedName>
</protein>
<proteinExistence type="inferred from homology"/>
<evidence type="ECO:0000259" key="4">
    <source>
        <dbReference type="Pfam" id="PF00535"/>
    </source>
</evidence>
<feature type="domain" description="Glycosyltransferase 2-like" evidence="4">
    <location>
        <begin position="28"/>
        <end position="145"/>
    </location>
</feature>
<name>A0A4Q7YZ72_9BACT</name>
<keyword evidence="3" id="KW-0808">Transferase</keyword>
<comment type="caution">
    <text evidence="5">The sequence shown here is derived from an EMBL/GenBank/DDBJ whole genome shotgun (WGS) entry which is preliminary data.</text>
</comment>
<dbReference type="RefSeq" id="WP_130420369.1">
    <property type="nucleotide sequence ID" value="NZ_SHKW01000001.1"/>
</dbReference>
<dbReference type="AlphaFoldDB" id="A0A4Q7YZ72"/>
<dbReference type="PANTHER" id="PTHR43179">
    <property type="entry name" value="RHAMNOSYLTRANSFERASE WBBL"/>
    <property type="match status" value="1"/>
</dbReference>
<keyword evidence="6" id="KW-1185">Reference proteome</keyword>
<accession>A0A4Q7YZ72</accession>
<evidence type="ECO:0000256" key="1">
    <source>
        <dbReference type="ARBA" id="ARBA00006739"/>
    </source>
</evidence>
<evidence type="ECO:0000313" key="6">
    <source>
        <dbReference type="Proteomes" id="UP000292958"/>
    </source>
</evidence>
<evidence type="ECO:0000313" key="5">
    <source>
        <dbReference type="EMBL" id="RZU42513.1"/>
    </source>
</evidence>
<dbReference type="Proteomes" id="UP000292958">
    <property type="component" value="Unassembled WGS sequence"/>
</dbReference>
<organism evidence="5 6">
    <name type="scientific">Edaphobacter modestus</name>
    <dbReference type="NCBI Taxonomy" id="388466"/>
    <lineage>
        <taxon>Bacteria</taxon>
        <taxon>Pseudomonadati</taxon>
        <taxon>Acidobacteriota</taxon>
        <taxon>Terriglobia</taxon>
        <taxon>Terriglobales</taxon>
        <taxon>Acidobacteriaceae</taxon>
        <taxon>Edaphobacter</taxon>
    </lineage>
</organism>
<dbReference type="PANTHER" id="PTHR43179:SF12">
    <property type="entry name" value="GALACTOFURANOSYLTRANSFERASE GLFT2"/>
    <property type="match status" value="1"/>
</dbReference>
<dbReference type="CDD" id="cd04186">
    <property type="entry name" value="GT_2_like_c"/>
    <property type="match status" value="1"/>
</dbReference>